<accession>A0AA39XSR2</accession>
<dbReference type="GO" id="GO:0000324">
    <property type="term" value="C:fungal-type vacuole"/>
    <property type="evidence" value="ECO:0007669"/>
    <property type="project" value="TreeGrafter"/>
</dbReference>
<dbReference type="Pfam" id="PF00026">
    <property type="entry name" value="Asp"/>
    <property type="match status" value="1"/>
</dbReference>
<evidence type="ECO:0000259" key="5">
    <source>
        <dbReference type="PROSITE" id="PS51767"/>
    </source>
</evidence>
<keyword evidence="4" id="KW-0378">Hydrolase</keyword>
<dbReference type="PANTHER" id="PTHR47966:SF47">
    <property type="entry name" value="ENDOPEPTIDASE, PUTATIVE (AFU_ORTHOLOGUE AFUA_3G01220)-RELATED"/>
    <property type="match status" value="1"/>
</dbReference>
<evidence type="ECO:0000256" key="4">
    <source>
        <dbReference type="RuleBase" id="RU000454"/>
    </source>
</evidence>
<comment type="caution">
    <text evidence="6">The sequence shown here is derived from an EMBL/GenBank/DDBJ whole genome shotgun (WGS) entry which is preliminary data.</text>
</comment>
<dbReference type="InterPro" id="IPR034164">
    <property type="entry name" value="Pepsin-like_dom"/>
</dbReference>
<dbReference type="PROSITE" id="PS00141">
    <property type="entry name" value="ASP_PROTEASE"/>
    <property type="match status" value="1"/>
</dbReference>
<feature type="active site" evidence="3">
    <location>
        <position position="330"/>
    </location>
</feature>
<dbReference type="CDD" id="cd05471">
    <property type="entry name" value="pepsin_like"/>
    <property type="match status" value="1"/>
</dbReference>
<feature type="domain" description="Peptidase A1" evidence="5">
    <location>
        <begin position="98"/>
        <end position="439"/>
    </location>
</feature>
<keyword evidence="4" id="KW-0645">Protease</keyword>
<evidence type="ECO:0000256" key="1">
    <source>
        <dbReference type="ARBA" id="ARBA00007447"/>
    </source>
</evidence>
<organism evidence="6 7">
    <name type="scientific">Cercophora newfieldiana</name>
    <dbReference type="NCBI Taxonomy" id="92897"/>
    <lineage>
        <taxon>Eukaryota</taxon>
        <taxon>Fungi</taxon>
        <taxon>Dikarya</taxon>
        <taxon>Ascomycota</taxon>
        <taxon>Pezizomycotina</taxon>
        <taxon>Sordariomycetes</taxon>
        <taxon>Sordariomycetidae</taxon>
        <taxon>Sordariales</taxon>
        <taxon>Lasiosphaeriaceae</taxon>
        <taxon>Cercophora</taxon>
    </lineage>
</organism>
<comment type="similarity">
    <text evidence="1 4">Belongs to the peptidase A1 family.</text>
</comment>
<evidence type="ECO:0000313" key="7">
    <source>
        <dbReference type="Proteomes" id="UP001174936"/>
    </source>
</evidence>
<dbReference type="Proteomes" id="UP001174936">
    <property type="component" value="Unassembled WGS sequence"/>
</dbReference>
<dbReference type="EMBL" id="JAULSV010000007">
    <property type="protein sequence ID" value="KAK0638966.1"/>
    <property type="molecule type" value="Genomic_DNA"/>
</dbReference>
<dbReference type="InterPro" id="IPR021109">
    <property type="entry name" value="Peptidase_aspartic_dom_sf"/>
</dbReference>
<dbReference type="InterPro" id="IPR033121">
    <property type="entry name" value="PEPTIDASE_A1"/>
</dbReference>
<reference evidence="6" key="1">
    <citation type="submission" date="2023-06" db="EMBL/GenBank/DDBJ databases">
        <title>Genome-scale phylogeny and comparative genomics of the fungal order Sordariales.</title>
        <authorList>
            <consortium name="Lawrence Berkeley National Laboratory"/>
            <person name="Hensen N."/>
            <person name="Bonometti L."/>
            <person name="Westerberg I."/>
            <person name="Brannstrom I.O."/>
            <person name="Guillou S."/>
            <person name="Cros-Aarteil S."/>
            <person name="Calhoun S."/>
            <person name="Haridas S."/>
            <person name="Kuo A."/>
            <person name="Mondo S."/>
            <person name="Pangilinan J."/>
            <person name="Riley R."/>
            <person name="Labutti K."/>
            <person name="Andreopoulos B."/>
            <person name="Lipzen A."/>
            <person name="Chen C."/>
            <person name="Yanf M."/>
            <person name="Daum C."/>
            <person name="Ng V."/>
            <person name="Clum A."/>
            <person name="Steindorff A."/>
            <person name="Ohm R."/>
            <person name="Martin F."/>
            <person name="Silar P."/>
            <person name="Natvig D."/>
            <person name="Lalanne C."/>
            <person name="Gautier V."/>
            <person name="Ament-Velasquez S.L."/>
            <person name="Kruys A."/>
            <person name="Hutchinson M.I."/>
            <person name="Powell A.J."/>
            <person name="Barry K."/>
            <person name="Miller A.N."/>
            <person name="Grigoriev I.V."/>
            <person name="Debuchy R."/>
            <person name="Gladieux P."/>
            <person name="Thoren M.H."/>
            <person name="Johannesson H."/>
        </authorList>
    </citation>
    <scope>NUCLEOTIDE SEQUENCE</scope>
    <source>
        <strain evidence="6">SMH2532-1</strain>
    </source>
</reference>
<dbReference type="GO" id="GO:0006508">
    <property type="term" value="P:proteolysis"/>
    <property type="evidence" value="ECO:0007669"/>
    <property type="project" value="UniProtKB-KW"/>
</dbReference>
<dbReference type="SUPFAM" id="SSF50630">
    <property type="entry name" value="Acid proteases"/>
    <property type="match status" value="1"/>
</dbReference>
<dbReference type="Gene3D" id="2.40.70.10">
    <property type="entry name" value="Acid Proteases"/>
    <property type="match status" value="2"/>
</dbReference>
<dbReference type="PROSITE" id="PS51767">
    <property type="entry name" value="PEPTIDASE_A1"/>
    <property type="match status" value="1"/>
</dbReference>
<keyword evidence="2 4" id="KW-0064">Aspartyl protease</keyword>
<evidence type="ECO:0000313" key="6">
    <source>
        <dbReference type="EMBL" id="KAK0638966.1"/>
    </source>
</evidence>
<evidence type="ECO:0000256" key="2">
    <source>
        <dbReference type="ARBA" id="ARBA00022750"/>
    </source>
</evidence>
<evidence type="ECO:0000256" key="3">
    <source>
        <dbReference type="PIRSR" id="PIRSR601461-1"/>
    </source>
</evidence>
<name>A0AA39XSR2_9PEZI</name>
<dbReference type="PANTHER" id="PTHR47966">
    <property type="entry name" value="BETA-SITE APP-CLEAVING ENZYME, ISOFORM A-RELATED"/>
    <property type="match status" value="1"/>
</dbReference>
<dbReference type="PRINTS" id="PR00792">
    <property type="entry name" value="PEPSIN"/>
</dbReference>
<gene>
    <name evidence="6" type="ORF">B0T16DRAFT_337986</name>
</gene>
<feature type="active site" evidence="3">
    <location>
        <position position="114"/>
    </location>
</feature>
<dbReference type="GO" id="GO:0004190">
    <property type="term" value="F:aspartic-type endopeptidase activity"/>
    <property type="evidence" value="ECO:0007669"/>
    <property type="project" value="UniProtKB-KW"/>
</dbReference>
<sequence>MATVLAAIVLSPTVRAHARFDVSDLAPPGFSLKYAEATHPRTSTKYSQKGHYVQKIHGLHGRTNGKSAAAVLGSHQRLTGAGFGYQNITSANAYGTQYATEVRFNGHPMYMLVDTGSADTWAVQSDFDCVDYAGESVPRVSCQFGPTYPDSFQYGALDPAQHMFIRYGDGEVVAGPMGYSDVTLGNITVTKQEVCLANTTYWYGNNMTTGVLGLAFPVLTNAYIGSGLDHSSGARIEYSPVFTSMVSQGKVPPVFSIAIDRNSSSGMLAFGGVAPASGMDTSRVAELDMLIINLNNRREASSEFSFYTIIPDGWEYDQVTNSRKYPYIVDSGTTLNYLPTKIAIAINQAFSPPAVYLWSYGAFFTQCNAIAPRVGVVLDGITFWLNPKDLIYHDWADPETSLCMTAIADGGYGPYILGDAFMQSAVVVYDVGEAQMRFIPRPYY</sequence>
<protein>
    <submittedName>
        <fullName evidence="6">Aspartic peptidase domain-containing protein</fullName>
    </submittedName>
</protein>
<dbReference type="InterPro" id="IPR001969">
    <property type="entry name" value="Aspartic_peptidase_AS"/>
</dbReference>
<dbReference type="InterPro" id="IPR001461">
    <property type="entry name" value="Aspartic_peptidase_A1"/>
</dbReference>
<proteinExistence type="inferred from homology"/>
<dbReference type="AlphaFoldDB" id="A0AA39XSR2"/>
<keyword evidence="7" id="KW-1185">Reference proteome</keyword>